<feature type="compositionally biased region" description="Basic and acidic residues" evidence="1">
    <location>
        <begin position="53"/>
        <end position="66"/>
    </location>
</feature>
<proteinExistence type="predicted"/>
<evidence type="ECO:0008006" key="4">
    <source>
        <dbReference type="Google" id="ProtNLM"/>
    </source>
</evidence>
<sequence length="121" mass="13670">MSMRLRHRIPAASGSTSDITGVAGRLRMMLSYRTGAGGREREHLHRAGQRVLRRQDTPARERNTHQRLEGGRRALLRFPVAQTDLAESWLGGFKQSGFSRDKSIHAIEKYTDLKTAWISLG</sequence>
<feature type="region of interest" description="Disordered" evidence="1">
    <location>
        <begin position="37"/>
        <end position="66"/>
    </location>
</feature>
<accession>A0A090GKQ3</accession>
<dbReference type="Proteomes" id="UP000046373">
    <property type="component" value="Unassembled WGS sequence"/>
</dbReference>
<reference evidence="2 3" key="1">
    <citation type="submission" date="2014-08" db="EMBL/GenBank/DDBJ databases">
        <authorList>
            <person name="Moulin Lionel"/>
        </authorList>
    </citation>
    <scope>NUCLEOTIDE SEQUENCE [LARGE SCALE GENOMIC DNA]</scope>
</reference>
<gene>
    <name evidence="2" type="ORF">MPLDJ20_20338</name>
</gene>
<organism evidence="2 3">
    <name type="scientific">Mesorhizobium plurifarium</name>
    <dbReference type="NCBI Taxonomy" id="69974"/>
    <lineage>
        <taxon>Bacteria</taxon>
        <taxon>Pseudomonadati</taxon>
        <taxon>Pseudomonadota</taxon>
        <taxon>Alphaproteobacteria</taxon>
        <taxon>Hyphomicrobiales</taxon>
        <taxon>Phyllobacteriaceae</taxon>
        <taxon>Mesorhizobium</taxon>
    </lineage>
</organism>
<evidence type="ECO:0000313" key="2">
    <source>
        <dbReference type="EMBL" id="CDX35832.1"/>
    </source>
</evidence>
<protein>
    <recommendedName>
        <fullName evidence="4">Aldehyde dehydrogenase domain-containing protein</fullName>
    </recommendedName>
</protein>
<dbReference type="AlphaFoldDB" id="A0A090GKQ3"/>
<name>A0A090GKQ3_MESPL</name>
<evidence type="ECO:0000256" key="1">
    <source>
        <dbReference type="SAM" id="MobiDB-lite"/>
    </source>
</evidence>
<dbReference type="EMBL" id="CCNB01000012">
    <property type="protein sequence ID" value="CDX35832.1"/>
    <property type="molecule type" value="Genomic_DNA"/>
</dbReference>
<evidence type="ECO:0000313" key="3">
    <source>
        <dbReference type="Proteomes" id="UP000046373"/>
    </source>
</evidence>